<feature type="transmembrane region" description="Helical" evidence="7">
    <location>
        <begin position="719"/>
        <end position="739"/>
    </location>
</feature>
<dbReference type="InterPro" id="IPR008250">
    <property type="entry name" value="ATPase_P-typ_transduc_dom_A_sf"/>
</dbReference>
<dbReference type="RefSeq" id="WP_098240728.1">
    <property type="nucleotide sequence ID" value="NZ_CP022685.1"/>
</dbReference>
<evidence type="ECO:0000256" key="1">
    <source>
        <dbReference type="ARBA" id="ARBA00004651"/>
    </source>
</evidence>
<feature type="domain" description="P-type ATPase A" evidence="8">
    <location>
        <begin position="125"/>
        <end position="219"/>
    </location>
</feature>
<feature type="transmembrane region" description="Helical" evidence="7">
    <location>
        <begin position="657"/>
        <end position="675"/>
    </location>
</feature>
<feature type="region of interest" description="Disordered" evidence="6">
    <location>
        <begin position="1"/>
        <end position="28"/>
    </location>
</feature>
<sequence length="821" mass="85609">MYKRSKGANGTGRVGGHDTAGLLPLPRGAAGGLTSAEVARRTGRGEVNDMPSRSGRTVGDVVRANFCTRINAIIGVLLVVALIVGPLHDALFGVVILANTLIGVVLEMRAKRTLDRLAAVGEARPTVRRDGRALTLAPAHIVLGDVVELGPGDRIVVDGTVLEAKGLEVDASLLTGEAEPVLKRPGDDVMSGSFVVSGSGAFVARRVGRATRAARLAEEAHRRTLVTSELRDGINTLITYVTYALVPVGIVLFLGQLGAGDGGVSEAARRTIAGIVPMVPEGLVLLTAVVFAAGAVRLGKRDCLVQELPAIEGLARVDTVCLDKTGTLTETSMDVSVVHEIEQGVRVGDVLGALGALDDRPEAGMRAVIDAYPAPKGWTEKESVPFSAARRWGGATLTDAAGTTVTWLLGAADALLAPGHSVLVAVDAYGERGLRVLLLARCSLPLSEVLAAPERGPYATAPVALVVIAQRVREEAPAALRYFAEQGVETKVISGDNALSVGAVARGLDLPGGDRHLDARQLPDEPSQLSDVVADHAVFGRVSPHRKLDIVTALRSRGRTVAMMGDGVNDVLALKAADVAVCMGTGSPAARAEAQIVLLDDDFSSLPSVVAEGRRVIGNIEGVAHLFLTKTTYSALLAVLVVLVDVPYPFLPRQLTLIGALTIGIPAFVLALAPNTVRPQGHFVRRVLRFAVPCGVVTALATMGSYAVAHAVYDGDREAAASAAALTLFLVGLCVLSIVARPRTWWRVLLVLAMTLCFAVVQLVPSLRTFFQLELVGTAAPCAAVGIAVVAGALLESAWRIARRGSVDAAERDLSGGGVLR</sequence>
<dbReference type="GO" id="GO:0005886">
    <property type="term" value="C:plasma membrane"/>
    <property type="evidence" value="ECO:0007669"/>
    <property type="project" value="UniProtKB-SubCell"/>
</dbReference>
<evidence type="ECO:0000256" key="5">
    <source>
        <dbReference type="ARBA" id="ARBA00023136"/>
    </source>
</evidence>
<dbReference type="InterPro" id="IPR059000">
    <property type="entry name" value="ATPase_P-type_domA"/>
</dbReference>
<reference evidence="9 10" key="1">
    <citation type="submission" date="2017-08" db="EMBL/GenBank/DDBJ databases">
        <title>Complete Genome Sequence of Streptomyces formicae KY5, the formicamycin producer.</title>
        <authorList>
            <person name="Holmes N.A."/>
            <person name="Devine R."/>
            <person name="Qin Z."/>
            <person name="Seipke R.F."/>
            <person name="Wilkinson B."/>
            <person name="Hutchings M.I."/>
        </authorList>
    </citation>
    <scope>NUCLEOTIDE SEQUENCE [LARGE SCALE GENOMIC DNA]</scope>
    <source>
        <strain evidence="9 10">KY5</strain>
    </source>
</reference>
<feature type="transmembrane region" description="Helical" evidence="7">
    <location>
        <begin position="271"/>
        <end position="296"/>
    </location>
</feature>
<feature type="transmembrane region" description="Helical" evidence="7">
    <location>
        <begin position="237"/>
        <end position="259"/>
    </location>
</feature>
<organism evidence="9 10">
    <name type="scientific">Streptomyces formicae</name>
    <dbReference type="NCBI Taxonomy" id="1616117"/>
    <lineage>
        <taxon>Bacteria</taxon>
        <taxon>Bacillati</taxon>
        <taxon>Actinomycetota</taxon>
        <taxon>Actinomycetes</taxon>
        <taxon>Kitasatosporales</taxon>
        <taxon>Streptomycetaceae</taxon>
        <taxon>Streptomyces</taxon>
    </lineage>
</organism>
<dbReference type="Gene3D" id="3.40.1110.10">
    <property type="entry name" value="Calcium-transporting ATPase, cytoplasmic domain N"/>
    <property type="match status" value="1"/>
</dbReference>
<keyword evidence="5 7" id="KW-0472">Membrane</keyword>
<dbReference type="PANTHER" id="PTHR42861">
    <property type="entry name" value="CALCIUM-TRANSPORTING ATPASE"/>
    <property type="match status" value="1"/>
</dbReference>
<dbReference type="SFLD" id="SFLDG00002">
    <property type="entry name" value="C1.7:_P-type_atpase_like"/>
    <property type="match status" value="1"/>
</dbReference>
<dbReference type="InterPro" id="IPR036412">
    <property type="entry name" value="HAD-like_sf"/>
</dbReference>
<dbReference type="Pfam" id="PF00122">
    <property type="entry name" value="E1-E2_ATPase"/>
    <property type="match status" value="1"/>
</dbReference>
<feature type="transmembrane region" description="Helical" evidence="7">
    <location>
        <begin position="770"/>
        <end position="795"/>
    </location>
</feature>
<dbReference type="NCBIfam" id="TIGR01494">
    <property type="entry name" value="ATPase_P-type"/>
    <property type="match status" value="2"/>
</dbReference>
<dbReference type="SUPFAM" id="SSF81653">
    <property type="entry name" value="Calcium ATPase, transduction domain A"/>
    <property type="match status" value="1"/>
</dbReference>
<dbReference type="Proteomes" id="UP000221011">
    <property type="component" value="Chromosome"/>
</dbReference>
<evidence type="ECO:0000256" key="6">
    <source>
        <dbReference type="SAM" id="MobiDB-lite"/>
    </source>
</evidence>
<dbReference type="GO" id="GO:0016887">
    <property type="term" value="F:ATP hydrolysis activity"/>
    <property type="evidence" value="ECO:0007669"/>
    <property type="project" value="InterPro"/>
</dbReference>
<evidence type="ECO:0000256" key="2">
    <source>
        <dbReference type="ARBA" id="ARBA00022692"/>
    </source>
</evidence>
<dbReference type="SFLD" id="SFLDS00003">
    <property type="entry name" value="Haloacid_Dehalogenase"/>
    <property type="match status" value="1"/>
</dbReference>
<evidence type="ECO:0000313" key="9">
    <source>
        <dbReference type="EMBL" id="ATL25659.1"/>
    </source>
</evidence>
<dbReference type="SFLD" id="SFLDF00027">
    <property type="entry name" value="p-type_atpase"/>
    <property type="match status" value="1"/>
</dbReference>
<dbReference type="Gene3D" id="2.70.150.10">
    <property type="entry name" value="Calcium-transporting ATPase, cytoplasmic transduction domain A"/>
    <property type="match status" value="1"/>
</dbReference>
<dbReference type="EMBL" id="CP022685">
    <property type="protein sequence ID" value="ATL25659.1"/>
    <property type="molecule type" value="Genomic_DNA"/>
</dbReference>
<feature type="transmembrane region" description="Helical" evidence="7">
    <location>
        <begin position="687"/>
        <end position="713"/>
    </location>
</feature>
<gene>
    <name evidence="9" type="ORF">KY5_0641c</name>
</gene>
<dbReference type="Gene3D" id="3.40.50.1000">
    <property type="entry name" value="HAD superfamily/HAD-like"/>
    <property type="match status" value="1"/>
</dbReference>
<feature type="transmembrane region" description="Helical" evidence="7">
    <location>
        <begin position="633"/>
        <end position="651"/>
    </location>
</feature>
<feature type="transmembrane region" description="Helical" evidence="7">
    <location>
        <begin position="746"/>
        <end position="764"/>
    </location>
</feature>
<name>A0A291Q1R7_9ACTN</name>
<keyword evidence="4 7" id="KW-1133">Transmembrane helix</keyword>
<dbReference type="InterPro" id="IPR023214">
    <property type="entry name" value="HAD_sf"/>
</dbReference>
<evidence type="ECO:0000259" key="8">
    <source>
        <dbReference type="Pfam" id="PF00122"/>
    </source>
</evidence>
<keyword evidence="3" id="KW-1278">Translocase</keyword>
<evidence type="ECO:0000256" key="7">
    <source>
        <dbReference type="SAM" id="Phobius"/>
    </source>
</evidence>
<dbReference type="PRINTS" id="PR00120">
    <property type="entry name" value="HATPASE"/>
</dbReference>
<dbReference type="AlphaFoldDB" id="A0A291Q1R7"/>
<dbReference type="KEGG" id="sfk:KY5_0641c"/>
<proteinExistence type="predicted"/>
<feature type="transmembrane region" description="Helical" evidence="7">
    <location>
        <begin position="90"/>
        <end position="106"/>
    </location>
</feature>
<dbReference type="GO" id="GO:0005524">
    <property type="term" value="F:ATP binding"/>
    <property type="evidence" value="ECO:0007669"/>
    <property type="project" value="InterPro"/>
</dbReference>
<dbReference type="PROSITE" id="PS00154">
    <property type="entry name" value="ATPASE_E1_E2"/>
    <property type="match status" value="1"/>
</dbReference>
<dbReference type="Gene3D" id="1.20.1110.10">
    <property type="entry name" value="Calcium-transporting ATPase, transmembrane domain"/>
    <property type="match status" value="1"/>
</dbReference>
<dbReference type="InterPro" id="IPR044492">
    <property type="entry name" value="P_typ_ATPase_HD_dom"/>
</dbReference>
<keyword evidence="2 7" id="KW-0812">Transmembrane</keyword>
<dbReference type="SUPFAM" id="SSF81665">
    <property type="entry name" value="Calcium ATPase, transmembrane domain M"/>
    <property type="match status" value="1"/>
</dbReference>
<feature type="transmembrane region" description="Helical" evidence="7">
    <location>
        <begin position="66"/>
        <end position="84"/>
    </location>
</feature>
<dbReference type="PRINTS" id="PR00119">
    <property type="entry name" value="CATATPASE"/>
</dbReference>
<evidence type="ECO:0000256" key="3">
    <source>
        <dbReference type="ARBA" id="ARBA00022967"/>
    </source>
</evidence>
<dbReference type="InterPro" id="IPR023299">
    <property type="entry name" value="ATPase_P-typ_cyto_dom_N"/>
</dbReference>
<dbReference type="SUPFAM" id="SSF56784">
    <property type="entry name" value="HAD-like"/>
    <property type="match status" value="1"/>
</dbReference>
<dbReference type="InterPro" id="IPR018303">
    <property type="entry name" value="ATPase_P-typ_P_site"/>
</dbReference>
<comment type="subcellular location">
    <subcellularLocation>
        <location evidence="1">Cell membrane</location>
        <topology evidence="1">Multi-pass membrane protein</topology>
    </subcellularLocation>
</comment>
<dbReference type="InterPro" id="IPR001757">
    <property type="entry name" value="P_typ_ATPase"/>
</dbReference>
<protein>
    <submittedName>
        <fullName evidence="9">Cation-transporting ATPase, E1-E2 family</fullName>
    </submittedName>
</protein>
<evidence type="ECO:0000256" key="4">
    <source>
        <dbReference type="ARBA" id="ARBA00022989"/>
    </source>
</evidence>
<dbReference type="Pfam" id="PF00702">
    <property type="entry name" value="Hydrolase"/>
    <property type="match status" value="1"/>
</dbReference>
<dbReference type="InterPro" id="IPR023298">
    <property type="entry name" value="ATPase_P-typ_TM_dom_sf"/>
</dbReference>
<keyword evidence="10" id="KW-1185">Reference proteome</keyword>
<accession>A0A291Q1R7</accession>
<evidence type="ECO:0000313" key="10">
    <source>
        <dbReference type="Proteomes" id="UP000221011"/>
    </source>
</evidence>